<feature type="compositionally biased region" description="Pro residues" evidence="1">
    <location>
        <begin position="981"/>
        <end position="991"/>
    </location>
</feature>
<keyword evidence="2" id="KW-0732">Signal</keyword>
<feature type="compositionally biased region" description="Pro residues" evidence="1">
    <location>
        <begin position="964"/>
        <end position="973"/>
    </location>
</feature>
<feature type="chain" id="PRO_5040414066" description="Protein CPL1-like domain-containing protein" evidence="2">
    <location>
        <begin position="23"/>
        <end position="1154"/>
    </location>
</feature>
<dbReference type="AlphaFoldDB" id="A0A9P3PQW0"/>
<dbReference type="InterPro" id="IPR048661">
    <property type="entry name" value="CPL1-like"/>
</dbReference>
<protein>
    <recommendedName>
        <fullName evidence="3">Protein CPL1-like domain-containing protein</fullName>
    </recommendedName>
</protein>
<dbReference type="Proteomes" id="UP001063166">
    <property type="component" value="Unassembled WGS sequence"/>
</dbReference>
<dbReference type="PROSITE" id="PS51257">
    <property type="entry name" value="PROKAR_LIPOPROTEIN"/>
    <property type="match status" value="1"/>
</dbReference>
<name>A0A9P3PQW0_LYOSH</name>
<feature type="compositionally biased region" description="Low complexity" evidence="1">
    <location>
        <begin position="879"/>
        <end position="896"/>
    </location>
</feature>
<dbReference type="PANTHER" id="PTHR24216">
    <property type="entry name" value="PAXILLIN-RELATED"/>
    <property type="match status" value="1"/>
</dbReference>
<sequence length="1154" mass="118928">MRFATTFLFSALAACILPSACAIQYPRSGSFVQRPGDKVSPPLVIAQRQHRPKRDLIDICISAEAGVLLSPLLAILNPITAHANLCLCVHDLNVFLESDLGVQLGGLLGGTNILEAAATLLLNTSPESHNCHFPPHSHHVCKPDPCAYECDKPYVPGPGKTCVCPPPLTECNGKCGTFPNGCGTSIPHNPKQRRVVRPITTFAEAQTFCQSKTVCGIPGREEETAFECIDTRATLDSCGGCVTPHRFTDVTPSSVKGTDCGHLPGVVSASCSNSRCVITQCREGWHLDANREACVDASYHRATNSSRMKRERRPDVFVANDVVLDSQLAAKLQAYVGLVIDLMSSSAAVPTPPAAGPQPPGPQPAINHTDLVAAVVTTTSNLLNSHTVVDVVTKVNTAVDVNAIVVKALEGCGCSDTLGLGSVVQQLVEITNAALDIQEWCSNHPVGIPAPPPSNPSTDPPEPPVIPNTSNTVITLGLDANLNALLSAATHSHTFLGAGGLGLTGTVDLLLSGLGLESASALDPSTVDGVVELDSELLAKLDILVDLFSTIDLSPATSPATTGTIPLLSIAPTSLTSQSDLWNLVSTACQSTLNLLNSRTVDSLVINAETLVTVGSDIGTILGTCGCADGQDDLVKTLAAIANVTVDIQDWCAHNQVGVPVQLPSGTPNHHPSGSHDAIIVGLDELMIRYLGTDVVAKYFSEARTANSLDNPLGVTAITTAAVISRGATPSAAGTNGDLVVDLALVAQLRTVGNLVLDIKSGSSCLPAAPHNSPPILGTDPIPATPPPVDTNLVDGLVQLTYNLLNSSTDTALLTNLQLLVDANVTVKVALATCEPCAKNSGIAALVKNLEDLLALLLDLQAWCGDHPVVVPTQPPGQPSSLPSAPGPSSTALVPTPTDPSSPSPHPPTGDTHIPIDLGLGDLLASLGLGLNLSANVTALVDLNSLVNTLVNVVVSIQGHSSLLPPPPSPPSSPSSSPQVSPTPRPAPSGSPTPHTHTTLTQGLIDALLQATADLLQSPCEADLVVNVNALLNLTSHLVEGLDTCGCVGNLGLQPLVDDTNELLDAVLAISVWGQQHSGTGEPPVPVSGGGSGGGQGSPSSIIIDAKPLLSALGLGDVVQLNGEIGGLGDAAVVGRALKMSEYFLSPCYLNHVF</sequence>
<accession>A0A9P3PQW0</accession>
<evidence type="ECO:0000313" key="4">
    <source>
        <dbReference type="EMBL" id="GLB41032.1"/>
    </source>
</evidence>
<feature type="compositionally biased region" description="Pro residues" evidence="1">
    <location>
        <begin position="897"/>
        <end position="908"/>
    </location>
</feature>
<evidence type="ECO:0000256" key="2">
    <source>
        <dbReference type="SAM" id="SignalP"/>
    </source>
</evidence>
<dbReference type="OrthoDB" id="439917at2759"/>
<feature type="compositionally biased region" description="Gly residues" evidence="1">
    <location>
        <begin position="1088"/>
        <end position="1097"/>
    </location>
</feature>
<comment type="caution">
    <text evidence="4">The sequence shown here is derived from an EMBL/GenBank/DDBJ whole genome shotgun (WGS) entry which is preliminary data.</text>
</comment>
<feature type="region of interest" description="Disordered" evidence="1">
    <location>
        <begin position="871"/>
        <end position="914"/>
    </location>
</feature>
<keyword evidence="5" id="KW-1185">Reference proteome</keyword>
<feature type="domain" description="Protein CPL1-like" evidence="3">
    <location>
        <begin position="226"/>
        <end position="295"/>
    </location>
</feature>
<evidence type="ECO:0000256" key="1">
    <source>
        <dbReference type="SAM" id="MobiDB-lite"/>
    </source>
</evidence>
<feature type="signal peptide" evidence="2">
    <location>
        <begin position="1"/>
        <end position="22"/>
    </location>
</feature>
<dbReference type="PANTHER" id="PTHR24216:SF65">
    <property type="entry name" value="PAXILLIN-LIKE PROTEIN 1"/>
    <property type="match status" value="1"/>
</dbReference>
<evidence type="ECO:0000259" key="3">
    <source>
        <dbReference type="Pfam" id="PF21671"/>
    </source>
</evidence>
<feature type="region of interest" description="Disordered" evidence="1">
    <location>
        <begin position="1077"/>
        <end position="1098"/>
    </location>
</feature>
<dbReference type="Pfam" id="PF21671">
    <property type="entry name" value="CPL1-like"/>
    <property type="match status" value="1"/>
</dbReference>
<reference evidence="4" key="1">
    <citation type="submission" date="2022-07" db="EMBL/GenBank/DDBJ databases">
        <title>The genome of Lyophyllum shimeji provides insight into the initial evolution of ectomycorrhizal fungal genome.</title>
        <authorList>
            <person name="Kobayashi Y."/>
            <person name="Shibata T."/>
            <person name="Hirakawa H."/>
            <person name="Shigenobu S."/>
            <person name="Nishiyama T."/>
            <person name="Yamada A."/>
            <person name="Hasebe M."/>
            <person name="Kawaguchi M."/>
        </authorList>
    </citation>
    <scope>NUCLEOTIDE SEQUENCE</scope>
    <source>
        <strain evidence="4">AT787</strain>
    </source>
</reference>
<organism evidence="4 5">
    <name type="scientific">Lyophyllum shimeji</name>
    <name type="common">Hon-shimeji</name>
    <name type="synonym">Tricholoma shimeji</name>
    <dbReference type="NCBI Taxonomy" id="47721"/>
    <lineage>
        <taxon>Eukaryota</taxon>
        <taxon>Fungi</taxon>
        <taxon>Dikarya</taxon>
        <taxon>Basidiomycota</taxon>
        <taxon>Agaricomycotina</taxon>
        <taxon>Agaricomycetes</taxon>
        <taxon>Agaricomycetidae</taxon>
        <taxon>Agaricales</taxon>
        <taxon>Tricholomatineae</taxon>
        <taxon>Lyophyllaceae</taxon>
        <taxon>Lyophyllum</taxon>
    </lineage>
</organism>
<dbReference type="EMBL" id="BRPK01000009">
    <property type="protein sequence ID" value="GLB41032.1"/>
    <property type="molecule type" value="Genomic_DNA"/>
</dbReference>
<evidence type="ECO:0000313" key="5">
    <source>
        <dbReference type="Proteomes" id="UP001063166"/>
    </source>
</evidence>
<feature type="region of interest" description="Disordered" evidence="1">
    <location>
        <begin position="961"/>
        <end position="998"/>
    </location>
</feature>
<gene>
    <name evidence="4" type="ORF">LshimejAT787_0902470</name>
</gene>
<proteinExistence type="predicted"/>